<name>A0ABS6FIY1_9FIRM</name>
<evidence type="ECO:0000313" key="8">
    <source>
        <dbReference type="EMBL" id="MBU5670130.1"/>
    </source>
</evidence>
<dbReference type="Pfam" id="PF01966">
    <property type="entry name" value="HD"/>
    <property type="match status" value="1"/>
</dbReference>
<evidence type="ECO:0000259" key="7">
    <source>
        <dbReference type="PROSITE" id="PS51831"/>
    </source>
</evidence>
<dbReference type="PROSITE" id="PS51831">
    <property type="entry name" value="HD"/>
    <property type="match status" value="1"/>
</dbReference>
<dbReference type="GO" id="GO:0008803">
    <property type="term" value="F:bis(5'-nucleosyl)-tetraphosphatase (symmetrical) activity"/>
    <property type="evidence" value="ECO:0007669"/>
    <property type="project" value="UniProtKB-EC"/>
</dbReference>
<keyword evidence="2" id="KW-0479">Metal-binding</keyword>
<reference evidence="8 9" key="1">
    <citation type="submission" date="2021-06" db="EMBL/GenBank/DDBJ databases">
        <authorList>
            <person name="Sun Q."/>
            <person name="Li D."/>
        </authorList>
    </citation>
    <scope>NUCLEOTIDE SEQUENCE [LARGE SCALE GENOMIC DNA]</scope>
    <source>
        <strain evidence="8 9">MSJ-1</strain>
    </source>
</reference>
<proteinExistence type="predicted"/>
<gene>
    <name evidence="8" type="primary">yqeK</name>
    <name evidence="8" type="ORF">KQI68_09835</name>
</gene>
<comment type="caution">
    <text evidence="8">The sequence shown here is derived from an EMBL/GenBank/DDBJ whole genome shotgun (WGS) entry which is preliminary data.</text>
</comment>
<dbReference type="InterPro" id="IPR003607">
    <property type="entry name" value="HD/PDEase_dom"/>
</dbReference>
<dbReference type="EC" id="3.6.1.41" evidence="1"/>
<evidence type="ECO:0000256" key="4">
    <source>
        <dbReference type="ARBA" id="ARBA00022801"/>
    </source>
</evidence>
<dbReference type="RefSeq" id="WP_216549949.1">
    <property type="nucleotide sequence ID" value="NZ_JAHLQO010000006.1"/>
</dbReference>
<evidence type="ECO:0000256" key="2">
    <source>
        <dbReference type="ARBA" id="ARBA00022723"/>
    </source>
</evidence>
<dbReference type="SMART" id="SM00471">
    <property type="entry name" value="HDc"/>
    <property type="match status" value="1"/>
</dbReference>
<dbReference type="PANTHER" id="PTHR35795">
    <property type="entry name" value="SLR1885 PROTEIN"/>
    <property type="match status" value="1"/>
</dbReference>
<dbReference type="InterPro" id="IPR006674">
    <property type="entry name" value="HD_domain"/>
</dbReference>
<evidence type="ECO:0000256" key="3">
    <source>
        <dbReference type="ARBA" id="ARBA00022741"/>
    </source>
</evidence>
<evidence type="ECO:0000313" key="9">
    <source>
        <dbReference type="Proteomes" id="UP000783742"/>
    </source>
</evidence>
<comment type="catalytic activity">
    <reaction evidence="6">
        <text>P(1),P(4)-bis(5'-adenosyl) tetraphosphate + H2O = 2 ADP + 2 H(+)</text>
        <dbReference type="Rhea" id="RHEA:24252"/>
        <dbReference type="ChEBI" id="CHEBI:15377"/>
        <dbReference type="ChEBI" id="CHEBI:15378"/>
        <dbReference type="ChEBI" id="CHEBI:58141"/>
        <dbReference type="ChEBI" id="CHEBI:456216"/>
        <dbReference type="EC" id="3.6.1.41"/>
    </reaction>
</comment>
<dbReference type="PANTHER" id="PTHR35795:SF1">
    <property type="entry name" value="BIS(5'-NUCLEOSYL)-TETRAPHOSPHATASE, SYMMETRICAL"/>
    <property type="match status" value="1"/>
</dbReference>
<evidence type="ECO:0000256" key="1">
    <source>
        <dbReference type="ARBA" id="ARBA00012506"/>
    </source>
</evidence>
<dbReference type="CDD" id="cd00077">
    <property type="entry name" value="HDc"/>
    <property type="match status" value="1"/>
</dbReference>
<sequence length="189" mass="21716">MSNLKKYESEIKSRIGEKRFLHTLRVAETAVELAEIHGIDSEKAKIAGLLHDCAKIKDINLLKLEAKKYDLLLTQDMMRAPQIIHSHLGAILANRLYGIDDEDILNAIAYHTTGRPNMSGLEKIIFLADYIEPKRNFPGVERARELARVNLDKAMYFALNNTLKFLVEEDNFIATETVHARNFYWEMNN</sequence>
<keyword evidence="3" id="KW-0547">Nucleotide-binding</keyword>
<protein>
    <recommendedName>
        <fullName evidence="1">bis(5'-nucleosyl)-tetraphosphatase (symmetrical)</fullName>
        <ecNumber evidence="1">3.6.1.41</ecNumber>
    </recommendedName>
</protein>
<dbReference type="Proteomes" id="UP000783742">
    <property type="component" value="Unassembled WGS sequence"/>
</dbReference>
<dbReference type="InterPro" id="IPR005249">
    <property type="entry name" value="YqeK"/>
</dbReference>
<dbReference type="EMBL" id="JAHLQO010000006">
    <property type="protein sequence ID" value="MBU5670130.1"/>
    <property type="molecule type" value="Genomic_DNA"/>
</dbReference>
<evidence type="ECO:0000256" key="5">
    <source>
        <dbReference type="ARBA" id="ARBA00023004"/>
    </source>
</evidence>
<keyword evidence="9" id="KW-1185">Reference proteome</keyword>
<evidence type="ECO:0000256" key="6">
    <source>
        <dbReference type="ARBA" id="ARBA00049417"/>
    </source>
</evidence>
<dbReference type="NCBIfam" id="TIGR00488">
    <property type="entry name" value="bis(5'-nucleosyl)-tetraphosphatase (symmetrical) YqeK"/>
    <property type="match status" value="1"/>
</dbReference>
<organism evidence="8 9">
    <name type="scientific">Peptoniphilus ovalis</name>
    <dbReference type="NCBI Taxonomy" id="2841503"/>
    <lineage>
        <taxon>Bacteria</taxon>
        <taxon>Bacillati</taxon>
        <taxon>Bacillota</taxon>
        <taxon>Tissierellia</taxon>
        <taxon>Tissierellales</taxon>
        <taxon>Peptoniphilaceae</taxon>
        <taxon>Peptoniphilus</taxon>
    </lineage>
</organism>
<keyword evidence="5" id="KW-0408">Iron</keyword>
<accession>A0ABS6FIY1</accession>
<dbReference type="InterPro" id="IPR051094">
    <property type="entry name" value="Diverse_Catalytic_Enzymes"/>
</dbReference>
<feature type="domain" description="HD" evidence="7">
    <location>
        <begin position="19"/>
        <end position="134"/>
    </location>
</feature>
<keyword evidence="4 8" id="KW-0378">Hydrolase</keyword>